<comment type="cofactor">
    <cofactor evidence="1 9">
        <name>pyridoxal 5'-phosphate</name>
        <dbReference type="ChEBI" id="CHEBI:597326"/>
    </cofactor>
</comment>
<evidence type="ECO:0000256" key="8">
    <source>
        <dbReference type="ARBA" id="ARBA00047481"/>
    </source>
</evidence>
<dbReference type="InterPro" id="IPR050106">
    <property type="entry name" value="HistidinolP_aminotransfase"/>
</dbReference>
<dbReference type="AlphaFoldDB" id="A0A3P5XD04"/>
<dbReference type="SUPFAM" id="SSF53383">
    <property type="entry name" value="PLP-dependent transferases"/>
    <property type="match status" value="1"/>
</dbReference>
<keyword evidence="4 9" id="KW-0032">Aminotransferase</keyword>
<dbReference type="HAMAP" id="MF_01023">
    <property type="entry name" value="HisC_aminotrans_2"/>
    <property type="match status" value="1"/>
</dbReference>
<dbReference type="InterPro" id="IPR015424">
    <property type="entry name" value="PyrdxlP-dep_Trfase"/>
</dbReference>
<dbReference type="InterPro" id="IPR004839">
    <property type="entry name" value="Aminotransferase_I/II_large"/>
</dbReference>
<dbReference type="RefSeq" id="WP_124070661.1">
    <property type="nucleotide sequence ID" value="NZ_CBCRXF010000001.1"/>
</dbReference>
<dbReference type="InterPro" id="IPR015421">
    <property type="entry name" value="PyrdxlP-dep_Trfase_major"/>
</dbReference>
<dbReference type="UniPathway" id="UPA00031">
    <property type="reaction ID" value="UER00012"/>
</dbReference>
<organism evidence="11 12">
    <name type="scientific">Filibacter tadaridae</name>
    <dbReference type="NCBI Taxonomy" id="2483811"/>
    <lineage>
        <taxon>Bacteria</taxon>
        <taxon>Bacillati</taxon>
        <taxon>Bacillota</taxon>
        <taxon>Bacilli</taxon>
        <taxon>Bacillales</taxon>
        <taxon>Caryophanaceae</taxon>
        <taxon>Filibacter</taxon>
    </lineage>
</organism>
<keyword evidence="7 9" id="KW-0368">Histidine biosynthesis</keyword>
<dbReference type="InterPro" id="IPR015422">
    <property type="entry name" value="PyrdxlP-dep_Trfase_small"/>
</dbReference>
<sequence length="366" mass="40506">MNWKTGLTGMKPYTPGRSIEDVQTLYGLKEVVKLASNENPYGCSPAVKAFLESNTIQHEIYPDGNAGNLRNKLSKKHNVPKEMLLFGNGSDEIIMIISRALLGEGSNTVMPSPSFPQYAHNAKIEGAEIREVPLVNGQHDLNGFMDAMDSNTAVIWLCSPNNPTGNIIPANELKTFLKKIPDDILVVLDEAYYEYVTASDHIDSVTLLNDFANVIVLRTFSKAYGLAAFRVGYAIGNPAIISYLNTVRSPFNNNSFGVAVAERALDDEAFIEKCRELNSEQRNRFKNYAIENGIHMFDSQTNFVLIEVPDDADDAAESLLRHGFIVRSGNVLGTPGYVRVTIGTEAQNSNFFKAFDLLLNSQEIRI</sequence>
<evidence type="ECO:0000256" key="2">
    <source>
        <dbReference type="ARBA" id="ARBA00005011"/>
    </source>
</evidence>
<feature type="domain" description="Aminotransferase class I/classII large" evidence="10">
    <location>
        <begin position="30"/>
        <end position="354"/>
    </location>
</feature>
<evidence type="ECO:0000313" key="12">
    <source>
        <dbReference type="Proteomes" id="UP000270468"/>
    </source>
</evidence>
<dbReference type="EMBL" id="UXAV01000042">
    <property type="protein sequence ID" value="VDC29215.1"/>
    <property type="molecule type" value="Genomic_DNA"/>
</dbReference>
<gene>
    <name evidence="11" type="primary">hisC_1</name>
    <name evidence="9" type="synonym">hisC</name>
    <name evidence="11" type="ORF">FILTAD_02017</name>
</gene>
<dbReference type="Proteomes" id="UP000270468">
    <property type="component" value="Unassembled WGS sequence"/>
</dbReference>
<protein>
    <recommendedName>
        <fullName evidence="9">Histidinol-phosphate aminotransferase</fullName>
        <ecNumber evidence="9">2.6.1.9</ecNumber>
    </recommendedName>
    <alternativeName>
        <fullName evidence="9">Imidazole acetol-phosphate transaminase</fullName>
    </alternativeName>
</protein>
<dbReference type="InterPro" id="IPR005861">
    <property type="entry name" value="HisP_aminotrans"/>
</dbReference>
<dbReference type="PANTHER" id="PTHR43643:SF3">
    <property type="entry name" value="HISTIDINOL-PHOSPHATE AMINOTRANSFERASE"/>
    <property type="match status" value="1"/>
</dbReference>
<accession>A0A3P5XD04</accession>
<evidence type="ECO:0000256" key="7">
    <source>
        <dbReference type="ARBA" id="ARBA00023102"/>
    </source>
</evidence>
<comment type="similarity">
    <text evidence="9">Belongs to the class-II pyridoxal-phosphate-dependent aminotransferase family. Histidinol-phosphate aminotransferase subfamily.</text>
</comment>
<dbReference type="GO" id="GO:0004400">
    <property type="term" value="F:histidinol-phosphate transaminase activity"/>
    <property type="evidence" value="ECO:0007669"/>
    <property type="project" value="UniProtKB-UniRule"/>
</dbReference>
<evidence type="ECO:0000256" key="9">
    <source>
        <dbReference type="HAMAP-Rule" id="MF_01023"/>
    </source>
</evidence>
<evidence type="ECO:0000256" key="4">
    <source>
        <dbReference type="ARBA" id="ARBA00022576"/>
    </source>
</evidence>
<dbReference type="Pfam" id="PF00155">
    <property type="entry name" value="Aminotran_1_2"/>
    <property type="match status" value="1"/>
</dbReference>
<dbReference type="GO" id="GO:0000105">
    <property type="term" value="P:L-histidine biosynthetic process"/>
    <property type="evidence" value="ECO:0007669"/>
    <property type="project" value="UniProtKB-UniRule"/>
</dbReference>
<dbReference type="Gene3D" id="3.90.1150.10">
    <property type="entry name" value="Aspartate Aminotransferase, domain 1"/>
    <property type="match status" value="1"/>
</dbReference>
<comment type="subunit">
    <text evidence="3 9">Homodimer.</text>
</comment>
<dbReference type="InterPro" id="IPR001917">
    <property type="entry name" value="Aminotrans_II_pyridoxalP_BS"/>
</dbReference>
<keyword evidence="6 9" id="KW-0663">Pyridoxal phosphate</keyword>
<dbReference type="CDD" id="cd00609">
    <property type="entry name" value="AAT_like"/>
    <property type="match status" value="1"/>
</dbReference>
<dbReference type="GO" id="GO:0030170">
    <property type="term" value="F:pyridoxal phosphate binding"/>
    <property type="evidence" value="ECO:0007669"/>
    <property type="project" value="InterPro"/>
</dbReference>
<dbReference type="Gene3D" id="3.40.640.10">
    <property type="entry name" value="Type I PLP-dependent aspartate aminotransferase-like (Major domain)"/>
    <property type="match status" value="1"/>
</dbReference>
<feature type="modified residue" description="N6-(pyridoxal phosphate)lysine" evidence="9">
    <location>
        <position position="222"/>
    </location>
</feature>
<dbReference type="NCBIfam" id="TIGR01141">
    <property type="entry name" value="hisC"/>
    <property type="match status" value="1"/>
</dbReference>
<dbReference type="PROSITE" id="PS00599">
    <property type="entry name" value="AA_TRANSFER_CLASS_2"/>
    <property type="match status" value="1"/>
</dbReference>
<evidence type="ECO:0000256" key="1">
    <source>
        <dbReference type="ARBA" id="ARBA00001933"/>
    </source>
</evidence>
<evidence type="ECO:0000259" key="10">
    <source>
        <dbReference type="Pfam" id="PF00155"/>
    </source>
</evidence>
<keyword evidence="5 9" id="KW-0808">Transferase</keyword>
<dbReference type="OrthoDB" id="9813612at2"/>
<comment type="pathway">
    <text evidence="2 9">Amino-acid biosynthesis; L-histidine biosynthesis; L-histidine from 5-phospho-alpha-D-ribose 1-diphosphate: step 7/9.</text>
</comment>
<evidence type="ECO:0000256" key="3">
    <source>
        <dbReference type="ARBA" id="ARBA00011738"/>
    </source>
</evidence>
<evidence type="ECO:0000256" key="6">
    <source>
        <dbReference type="ARBA" id="ARBA00022898"/>
    </source>
</evidence>
<evidence type="ECO:0000256" key="5">
    <source>
        <dbReference type="ARBA" id="ARBA00022679"/>
    </source>
</evidence>
<comment type="catalytic activity">
    <reaction evidence="8 9">
        <text>L-histidinol phosphate + 2-oxoglutarate = 3-(imidazol-4-yl)-2-oxopropyl phosphate + L-glutamate</text>
        <dbReference type="Rhea" id="RHEA:23744"/>
        <dbReference type="ChEBI" id="CHEBI:16810"/>
        <dbReference type="ChEBI" id="CHEBI:29985"/>
        <dbReference type="ChEBI" id="CHEBI:57766"/>
        <dbReference type="ChEBI" id="CHEBI:57980"/>
        <dbReference type="EC" id="2.6.1.9"/>
    </reaction>
</comment>
<dbReference type="EC" id="2.6.1.9" evidence="9"/>
<reference evidence="11 12" key="1">
    <citation type="submission" date="2018-11" db="EMBL/GenBank/DDBJ databases">
        <authorList>
            <person name="Criscuolo A."/>
        </authorList>
    </citation>
    <scope>NUCLEOTIDE SEQUENCE [LARGE SCALE GENOMIC DNA]</scope>
    <source>
        <strain evidence="11">ATB-66</strain>
    </source>
</reference>
<keyword evidence="12" id="KW-1185">Reference proteome</keyword>
<dbReference type="PANTHER" id="PTHR43643">
    <property type="entry name" value="HISTIDINOL-PHOSPHATE AMINOTRANSFERASE 2"/>
    <property type="match status" value="1"/>
</dbReference>
<keyword evidence="9" id="KW-0028">Amino-acid biosynthesis</keyword>
<evidence type="ECO:0000313" key="11">
    <source>
        <dbReference type="EMBL" id="VDC29215.1"/>
    </source>
</evidence>
<proteinExistence type="inferred from homology"/>
<name>A0A3P5XD04_9BACL</name>